<reference evidence="1 2" key="1">
    <citation type="journal article" date="2024" name="Plant Biotechnol. J.">
        <title>Dendrobium thyrsiflorum genome and its molecular insights into genes involved in important horticultural traits.</title>
        <authorList>
            <person name="Chen B."/>
            <person name="Wang J.Y."/>
            <person name="Zheng P.J."/>
            <person name="Li K.L."/>
            <person name="Liang Y.M."/>
            <person name="Chen X.F."/>
            <person name="Zhang C."/>
            <person name="Zhao X."/>
            <person name="He X."/>
            <person name="Zhang G.Q."/>
            <person name="Liu Z.J."/>
            <person name="Xu Q."/>
        </authorList>
    </citation>
    <scope>NUCLEOTIDE SEQUENCE [LARGE SCALE GENOMIC DNA]</scope>
    <source>
        <strain evidence="1">GZMU011</strain>
    </source>
</reference>
<evidence type="ECO:0000313" key="2">
    <source>
        <dbReference type="Proteomes" id="UP001552299"/>
    </source>
</evidence>
<protein>
    <submittedName>
        <fullName evidence="1">Uncharacterized protein</fullName>
    </submittedName>
</protein>
<proteinExistence type="predicted"/>
<keyword evidence="2" id="KW-1185">Reference proteome</keyword>
<comment type="caution">
    <text evidence="1">The sequence shown here is derived from an EMBL/GenBank/DDBJ whole genome shotgun (WGS) entry which is preliminary data.</text>
</comment>
<name>A0ABD0UUY3_DENTH</name>
<sequence length="108" mass="11396">MASICRSAVMAIARSMPIRSKAVFPKTSPSRRTAIFCRPLVPALGGVNSLIPLHSAIASARLISNIAVDTSCWSWVSQACQPTFSPCIKTDSAASDQQRALDSSGECA</sequence>
<dbReference type="Proteomes" id="UP001552299">
    <property type="component" value="Unassembled WGS sequence"/>
</dbReference>
<evidence type="ECO:0000313" key="1">
    <source>
        <dbReference type="EMBL" id="KAL0916600.1"/>
    </source>
</evidence>
<dbReference type="PANTHER" id="PTHR33156">
    <property type="entry name" value="OS02G0230000 PROTEIN"/>
    <property type="match status" value="1"/>
</dbReference>
<dbReference type="InterPro" id="IPR043459">
    <property type="entry name" value="NFD6/NOXY2-like"/>
</dbReference>
<dbReference type="AlphaFoldDB" id="A0ABD0UUY3"/>
<gene>
    <name evidence="1" type="ORF">M5K25_014127</name>
</gene>
<organism evidence="1 2">
    <name type="scientific">Dendrobium thyrsiflorum</name>
    <name type="common">Pinecone-like raceme dendrobium</name>
    <name type="synonym">Orchid</name>
    <dbReference type="NCBI Taxonomy" id="117978"/>
    <lineage>
        <taxon>Eukaryota</taxon>
        <taxon>Viridiplantae</taxon>
        <taxon>Streptophyta</taxon>
        <taxon>Embryophyta</taxon>
        <taxon>Tracheophyta</taxon>
        <taxon>Spermatophyta</taxon>
        <taxon>Magnoliopsida</taxon>
        <taxon>Liliopsida</taxon>
        <taxon>Asparagales</taxon>
        <taxon>Orchidaceae</taxon>
        <taxon>Epidendroideae</taxon>
        <taxon>Malaxideae</taxon>
        <taxon>Dendrobiinae</taxon>
        <taxon>Dendrobium</taxon>
    </lineage>
</organism>
<dbReference type="EMBL" id="JANQDX010000011">
    <property type="protein sequence ID" value="KAL0916600.1"/>
    <property type="molecule type" value="Genomic_DNA"/>
</dbReference>
<accession>A0ABD0UUY3</accession>
<dbReference type="PANTHER" id="PTHR33156:SF37">
    <property type="entry name" value="PROTEIN NUCLEAR FUSION DEFECTIVE 6, CHLOROPLASTIC_MITOCHONDRIAL"/>
    <property type="match status" value="1"/>
</dbReference>